<proteinExistence type="predicted"/>
<gene>
    <name evidence="1" type="ORF">SAMN04487988_10125</name>
</gene>
<dbReference type="STRING" id="435880.SAMN04487988_10125"/>
<accession>A0A1I2NBB3</accession>
<dbReference type="SUPFAM" id="SSF48452">
    <property type="entry name" value="TPR-like"/>
    <property type="match status" value="1"/>
</dbReference>
<dbReference type="InterPro" id="IPR036737">
    <property type="entry name" value="OmpA-like_sf"/>
</dbReference>
<name>A0A1I2NBB3_9BACT</name>
<dbReference type="AlphaFoldDB" id="A0A1I2NBB3"/>
<protein>
    <submittedName>
        <fullName evidence="1">OmpA family protein</fullName>
    </submittedName>
</protein>
<dbReference type="SUPFAM" id="SSF103088">
    <property type="entry name" value="OmpA-like"/>
    <property type="match status" value="1"/>
</dbReference>
<dbReference type="SMART" id="SM00028">
    <property type="entry name" value="TPR"/>
    <property type="match status" value="3"/>
</dbReference>
<reference evidence="2" key="1">
    <citation type="submission" date="2016-10" db="EMBL/GenBank/DDBJ databases">
        <authorList>
            <person name="Varghese N."/>
            <person name="Submissions S."/>
        </authorList>
    </citation>
    <scope>NUCLEOTIDE SEQUENCE [LARGE SCALE GENOMIC DNA]</scope>
    <source>
        <strain evidence="2">DSM 19315</strain>
    </source>
</reference>
<keyword evidence="2" id="KW-1185">Reference proteome</keyword>
<evidence type="ECO:0000313" key="2">
    <source>
        <dbReference type="Proteomes" id="UP000199642"/>
    </source>
</evidence>
<dbReference type="InterPro" id="IPR011990">
    <property type="entry name" value="TPR-like_helical_dom_sf"/>
</dbReference>
<evidence type="ECO:0000313" key="1">
    <source>
        <dbReference type="EMBL" id="SFG01205.1"/>
    </source>
</evidence>
<dbReference type="Proteomes" id="UP000199642">
    <property type="component" value="Unassembled WGS sequence"/>
</dbReference>
<dbReference type="Gene3D" id="1.25.40.10">
    <property type="entry name" value="Tetratricopeptide repeat domain"/>
    <property type="match status" value="2"/>
</dbReference>
<dbReference type="NCBIfam" id="NF047558">
    <property type="entry name" value="TPR_END_plus"/>
    <property type="match status" value="1"/>
</dbReference>
<organism evidence="1 2">
    <name type="scientific">Algoriphagus hitonicola</name>
    <dbReference type="NCBI Taxonomy" id="435880"/>
    <lineage>
        <taxon>Bacteria</taxon>
        <taxon>Pseudomonadati</taxon>
        <taxon>Bacteroidota</taxon>
        <taxon>Cytophagia</taxon>
        <taxon>Cytophagales</taxon>
        <taxon>Cyclobacteriaceae</taxon>
        <taxon>Algoriphagus</taxon>
    </lineage>
</organism>
<dbReference type="OrthoDB" id="1489296at2"/>
<dbReference type="InterPro" id="IPR019734">
    <property type="entry name" value="TPR_rpt"/>
</dbReference>
<dbReference type="EMBL" id="FOPC01000001">
    <property type="protein sequence ID" value="SFG01205.1"/>
    <property type="molecule type" value="Genomic_DNA"/>
</dbReference>
<dbReference type="Gene3D" id="3.30.1330.60">
    <property type="entry name" value="OmpA-like domain"/>
    <property type="match status" value="1"/>
</dbReference>
<sequence>MSASLFSSKFNFLLLFVLFQFWQIGWAQECRFLENVQLKPEKLAYFRDSVRFSVQGKIPIESVVTPRNPQLKLLLKTSEKSLDLGIFDLEKNLADYSYQKDFVLAFEPWMESAQLSLNFFQGKKLGDEPFEVRVIAKGIITTPFLAKIGQVNSGEAIPSVGLMMPSGRQERGISRTFYSSIQFNPGSSEFQSTDTNESVFKSLREFLIDHPFIESVKVIGLQSPEASEGRNSKLGMDRAETVKQELVSRKILLRDSLIEVNARWNDWFDFRLLLREKDDLSTERKEQYYSVLMDGTDFLDQQQKLRQIPGFSQLSQTLFPKLRAAKIEVVARSGSGLSQDDFSRLQQELDLNSSQSSLSFVDWAIAAEGSPRLEEKAEIYSKMTELFALALPYNNLAVIRIREAQQTLDLDRKEKLWDEAEWLLNRAVKIEENPYTLHNLGQIFALRGQYWDAYKFLSDASVMTRNPDFLMKNESLRGALDIIRGDYKLATLRFDYEFTDPEDFFNKGLAFYLAGDYANASIAFEESVVKDREYGYGYYGLALIAINGGQKEVALIHLERAAQTNSEIYSRVLTDPSFEELREDPEFFEILKKN</sequence>